<feature type="transmembrane region" description="Helical" evidence="3">
    <location>
        <begin position="6"/>
        <end position="33"/>
    </location>
</feature>
<keyword evidence="3" id="KW-0812">Transmembrane</keyword>
<organism evidence="4 5">
    <name type="scientific">Candidatus Scybalocola faecigallinarum</name>
    <dbReference type="NCBI Taxonomy" id="2840941"/>
    <lineage>
        <taxon>Bacteria</taxon>
        <taxon>Bacillati</taxon>
        <taxon>Bacillota</taxon>
        <taxon>Clostridia</taxon>
        <taxon>Lachnospirales</taxon>
        <taxon>Lachnospiraceae</taxon>
        <taxon>Lachnospiraceae incertae sedis</taxon>
        <taxon>Candidatus Scybalocola (ex Gilroy et al. 2021)</taxon>
    </lineage>
</organism>
<feature type="coiled-coil region" evidence="1">
    <location>
        <begin position="207"/>
        <end position="248"/>
    </location>
</feature>
<feature type="region of interest" description="Disordered" evidence="2">
    <location>
        <begin position="92"/>
        <end position="204"/>
    </location>
</feature>
<feature type="compositionally biased region" description="Polar residues" evidence="2">
    <location>
        <begin position="166"/>
        <end position="178"/>
    </location>
</feature>
<sequence>MLHILLLILKIIGILIAVIIGLVLLGVCLVLFVPVRCRVRGSYYGSPQGSAKISWLLHAVSVKIFYPDGEKASVRIIVRILGKRIYDNFRNENSASEHTKDKKKPKEKSGPRKEAGQIDEPKPAVPKPPALPQKPAPEPESSAQPASGPESGQTQEPKTAVRPQGEQVSGPDNISSRTQEQDHTPEAALPQKADGPGEGKGRLSRWIEKIKKKLKALVDIKERIKKKLKALAEKKERFLKKLQNIKDKKDGVMAILFDPKNRPAFLKLKRELFRILRHLKPLRLEGKLYFGFEDPAATGYALGALSLLYPVYEDHVALHPDFEAKKLKGELYIYERIRLSVFVAAALRIILDKDIRRIVRSFKHL</sequence>
<keyword evidence="3" id="KW-1133">Transmembrane helix</keyword>
<dbReference type="AlphaFoldDB" id="A0A9D1JRT9"/>
<reference evidence="4" key="1">
    <citation type="submission" date="2020-10" db="EMBL/GenBank/DDBJ databases">
        <authorList>
            <person name="Gilroy R."/>
        </authorList>
    </citation>
    <scope>NUCLEOTIDE SEQUENCE</scope>
    <source>
        <strain evidence="4">CHK178-757</strain>
    </source>
</reference>
<dbReference type="Pfam" id="PF11167">
    <property type="entry name" value="DUF2953"/>
    <property type="match status" value="1"/>
</dbReference>
<reference evidence="4" key="2">
    <citation type="journal article" date="2021" name="PeerJ">
        <title>Extensive microbial diversity within the chicken gut microbiome revealed by metagenomics and culture.</title>
        <authorList>
            <person name="Gilroy R."/>
            <person name="Ravi A."/>
            <person name="Getino M."/>
            <person name="Pursley I."/>
            <person name="Horton D.L."/>
            <person name="Alikhan N.F."/>
            <person name="Baker D."/>
            <person name="Gharbi K."/>
            <person name="Hall N."/>
            <person name="Watson M."/>
            <person name="Adriaenssens E.M."/>
            <person name="Foster-Nyarko E."/>
            <person name="Jarju S."/>
            <person name="Secka A."/>
            <person name="Antonio M."/>
            <person name="Oren A."/>
            <person name="Chaudhuri R.R."/>
            <person name="La Ragione R."/>
            <person name="Hildebrand F."/>
            <person name="Pallen M.J."/>
        </authorList>
    </citation>
    <scope>NUCLEOTIDE SEQUENCE</scope>
    <source>
        <strain evidence="4">CHK178-757</strain>
    </source>
</reference>
<feature type="compositionally biased region" description="Basic and acidic residues" evidence="2">
    <location>
        <begin position="195"/>
        <end position="204"/>
    </location>
</feature>
<protein>
    <submittedName>
        <fullName evidence="4">DUF2953 domain-containing protein</fullName>
    </submittedName>
</protein>
<dbReference type="InterPro" id="IPR021338">
    <property type="entry name" value="DUF2953"/>
</dbReference>
<evidence type="ECO:0000313" key="4">
    <source>
        <dbReference type="EMBL" id="HIS48119.1"/>
    </source>
</evidence>
<dbReference type="EMBL" id="DVIT01000044">
    <property type="protein sequence ID" value="HIS48119.1"/>
    <property type="molecule type" value="Genomic_DNA"/>
</dbReference>
<gene>
    <name evidence="4" type="ORF">IAB46_11330</name>
</gene>
<feature type="compositionally biased region" description="Pro residues" evidence="2">
    <location>
        <begin position="123"/>
        <end position="138"/>
    </location>
</feature>
<name>A0A9D1JRT9_9FIRM</name>
<keyword evidence="1" id="KW-0175">Coiled coil</keyword>
<keyword evidence="3" id="KW-0472">Membrane</keyword>
<proteinExistence type="predicted"/>
<feature type="compositionally biased region" description="Low complexity" evidence="2">
    <location>
        <begin position="139"/>
        <end position="152"/>
    </location>
</feature>
<accession>A0A9D1JRT9</accession>
<evidence type="ECO:0000313" key="5">
    <source>
        <dbReference type="Proteomes" id="UP000823927"/>
    </source>
</evidence>
<evidence type="ECO:0000256" key="3">
    <source>
        <dbReference type="SAM" id="Phobius"/>
    </source>
</evidence>
<dbReference type="Proteomes" id="UP000823927">
    <property type="component" value="Unassembled WGS sequence"/>
</dbReference>
<evidence type="ECO:0000256" key="1">
    <source>
        <dbReference type="SAM" id="Coils"/>
    </source>
</evidence>
<evidence type="ECO:0000256" key="2">
    <source>
        <dbReference type="SAM" id="MobiDB-lite"/>
    </source>
</evidence>
<feature type="compositionally biased region" description="Basic and acidic residues" evidence="2">
    <location>
        <begin position="107"/>
        <end position="122"/>
    </location>
</feature>
<comment type="caution">
    <text evidence="4">The sequence shown here is derived from an EMBL/GenBank/DDBJ whole genome shotgun (WGS) entry which is preliminary data.</text>
</comment>